<gene>
    <name evidence="1" type="ORF">EV130_112242</name>
</gene>
<dbReference type="AlphaFoldDB" id="A0A4R3QLN1"/>
<proteinExistence type="predicted"/>
<evidence type="ECO:0000313" key="2">
    <source>
        <dbReference type="Proteomes" id="UP000295547"/>
    </source>
</evidence>
<name>A0A4R3QLN1_9HYPH</name>
<keyword evidence="2" id="KW-1185">Reference proteome</keyword>
<evidence type="ECO:0000313" key="1">
    <source>
        <dbReference type="EMBL" id="TCU20862.1"/>
    </source>
</evidence>
<comment type="caution">
    <text evidence="1">The sequence shown here is derived from an EMBL/GenBank/DDBJ whole genome shotgun (WGS) entry which is preliminary data.</text>
</comment>
<dbReference type="OrthoDB" id="8377350at2"/>
<accession>A0A4R3QLN1</accession>
<sequence>MRRFQPIRNWTPGYINTCPYHIDIMVKCAACGETREFQRDNLPMAMRHALITEIEERLKCSACGAKSGKLLFGSYIGDDRS</sequence>
<dbReference type="EMBL" id="SMBJ01000012">
    <property type="protein sequence ID" value="TCU20862.1"/>
    <property type="molecule type" value="Genomic_DNA"/>
</dbReference>
<reference evidence="1 2" key="1">
    <citation type="submission" date="2019-03" db="EMBL/GenBank/DDBJ databases">
        <title>Genomic Encyclopedia of Type Strains, Phase IV (KMG-V): Genome sequencing to study the core and pangenomes of soil and plant-associated prokaryotes.</title>
        <authorList>
            <person name="Whitman W."/>
        </authorList>
    </citation>
    <scope>NUCLEOTIDE SEQUENCE [LARGE SCALE GENOMIC DNA]</scope>
    <source>
        <strain evidence="1 2">Gr42</strain>
    </source>
</reference>
<organism evidence="1 2">
    <name type="scientific">Rhizobium azibense</name>
    <dbReference type="NCBI Taxonomy" id="1136135"/>
    <lineage>
        <taxon>Bacteria</taxon>
        <taxon>Pseudomonadati</taxon>
        <taxon>Pseudomonadota</taxon>
        <taxon>Alphaproteobacteria</taxon>
        <taxon>Hyphomicrobiales</taxon>
        <taxon>Rhizobiaceae</taxon>
        <taxon>Rhizobium/Agrobacterium group</taxon>
        <taxon>Rhizobium</taxon>
    </lineage>
</organism>
<protein>
    <submittedName>
        <fullName evidence="1">Uncharacterized protein</fullName>
    </submittedName>
</protein>
<dbReference type="RefSeq" id="WP_132662305.1">
    <property type="nucleotide sequence ID" value="NZ_SMBJ01000012.1"/>
</dbReference>
<dbReference type="Proteomes" id="UP000295547">
    <property type="component" value="Unassembled WGS sequence"/>
</dbReference>